<dbReference type="PANTHER" id="PTHR43840:SF50">
    <property type="entry name" value="MANGANESE EFFLUX SYSTEM PROTEIN MNES"/>
    <property type="match status" value="1"/>
</dbReference>
<dbReference type="AlphaFoldDB" id="A0A143HEF9"/>
<dbReference type="InterPro" id="IPR058533">
    <property type="entry name" value="Cation_efflux_TM"/>
</dbReference>
<evidence type="ECO:0000259" key="7">
    <source>
        <dbReference type="Pfam" id="PF01545"/>
    </source>
</evidence>
<dbReference type="RefSeq" id="WP_066789630.1">
    <property type="nucleotide sequence ID" value="NZ_BJVD01000004.1"/>
</dbReference>
<accession>A0A143HEF9</accession>
<dbReference type="InterPro" id="IPR050291">
    <property type="entry name" value="CDF_Transporter"/>
</dbReference>
<dbReference type="GO" id="GO:0016020">
    <property type="term" value="C:membrane"/>
    <property type="evidence" value="ECO:0007669"/>
    <property type="project" value="UniProtKB-SubCell"/>
</dbReference>
<comment type="similarity">
    <text evidence="2">Belongs to the cation diffusion facilitator (CDF) transporter (TC 2.A.4) family.</text>
</comment>
<keyword evidence="10" id="KW-1185">Reference proteome</keyword>
<dbReference type="EMBL" id="CP014806">
    <property type="protein sequence ID" value="AMW99870.1"/>
    <property type="molecule type" value="Genomic_DNA"/>
</dbReference>
<dbReference type="KEGG" id="rst:ATY39_10710"/>
<evidence type="ECO:0000259" key="8">
    <source>
        <dbReference type="Pfam" id="PF16916"/>
    </source>
</evidence>
<dbReference type="Pfam" id="PF16916">
    <property type="entry name" value="ZT_dimer"/>
    <property type="match status" value="1"/>
</dbReference>
<evidence type="ECO:0000256" key="6">
    <source>
        <dbReference type="ARBA" id="ARBA00023136"/>
    </source>
</evidence>
<dbReference type="GO" id="GO:0008324">
    <property type="term" value="F:monoatomic cation transmembrane transporter activity"/>
    <property type="evidence" value="ECO:0007669"/>
    <property type="project" value="InterPro"/>
</dbReference>
<evidence type="ECO:0000256" key="5">
    <source>
        <dbReference type="ARBA" id="ARBA00022989"/>
    </source>
</evidence>
<dbReference type="InterPro" id="IPR027470">
    <property type="entry name" value="Cation_efflux_CTD"/>
</dbReference>
<dbReference type="NCBIfam" id="TIGR01297">
    <property type="entry name" value="CDF"/>
    <property type="match status" value="1"/>
</dbReference>
<reference evidence="9 10" key="1">
    <citation type="journal article" date="2016" name="Genome Announc.">
        <title>Whole-Genome Sequence of Rummeliibacillus stabekisii Strain PP9 Isolated from Antarctic Soil.</title>
        <authorList>
            <person name="da Mota F.F."/>
            <person name="Vollu R.E."/>
            <person name="Jurelevicius D."/>
            <person name="Seldin L."/>
        </authorList>
    </citation>
    <scope>NUCLEOTIDE SEQUENCE [LARGE SCALE GENOMIC DNA]</scope>
    <source>
        <strain evidence="9 10">PP9</strain>
    </source>
</reference>
<dbReference type="OrthoDB" id="9806522at2"/>
<name>A0A143HEF9_9BACL</name>
<keyword evidence="5" id="KW-1133">Transmembrane helix</keyword>
<dbReference type="PANTHER" id="PTHR43840">
    <property type="entry name" value="MITOCHONDRIAL METAL TRANSPORTER 1-RELATED"/>
    <property type="match status" value="1"/>
</dbReference>
<evidence type="ECO:0000313" key="9">
    <source>
        <dbReference type="EMBL" id="AMW99870.1"/>
    </source>
</evidence>
<dbReference type="Gene3D" id="3.30.70.1350">
    <property type="entry name" value="Cation efflux protein, cytoplasmic domain"/>
    <property type="match status" value="1"/>
</dbReference>
<reference evidence="10" key="2">
    <citation type="submission" date="2016-03" db="EMBL/GenBank/DDBJ databases">
        <authorList>
            <person name="Ploux O."/>
        </authorList>
    </citation>
    <scope>NUCLEOTIDE SEQUENCE [LARGE SCALE GENOMIC DNA]</scope>
    <source>
        <strain evidence="10">PP9</strain>
    </source>
</reference>
<evidence type="ECO:0000256" key="3">
    <source>
        <dbReference type="ARBA" id="ARBA00022448"/>
    </source>
</evidence>
<dbReference type="STRING" id="241244.ATY39_10710"/>
<feature type="domain" description="Cation efflux protein cytoplasmic" evidence="8">
    <location>
        <begin position="211"/>
        <end position="287"/>
    </location>
</feature>
<feature type="domain" description="Cation efflux protein transmembrane" evidence="7">
    <location>
        <begin position="15"/>
        <end position="206"/>
    </location>
</feature>
<dbReference type="InterPro" id="IPR002524">
    <property type="entry name" value="Cation_efflux"/>
</dbReference>
<dbReference type="SUPFAM" id="SSF160240">
    <property type="entry name" value="Cation efflux protein cytoplasmic domain-like"/>
    <property type="match status" value="1"/>
</dbReference>
<protein>
    <submittedName>
        <fullName evidence="9">Transporter</fullName>
    </submittedName>
</protein>
<dbReference type="Gene3D" id="1.20.1510.10">
    <property type="entry name" value="Cation efflux protein transmembrane domain"/>
    <property type="match status" value="1"/>
</dbReference>
<dbReference type="Pfam" id="PF01545">
    <property type="entry name" value="Cation_efflux"/>
    <property type="match status" value="1"/>
</dbReference>
<comment type="subcellular location">
    <subcellularLocation>
        <location evidence="1">Membrane</location>
        <topology evidence="1">Multi-pass membrane protein</topology>
    </subcellularLocation>
</comment>
<organism evidence="9 10">
    <name type="scientific">Rummeliibacillus stabekisii</name>
    <dbReference type="NCBI Taxonomy" id="241244"/>
    <lineage>
        <taxon>Bacteria</taxon>
        <taxon>Bacillati</taxon>
        <taxon>Bacillota</taxon>
        <taxon>Bacilli</taxon>
        <taxon>Bacillales</taxon>
        <taxon>Caryophanaceae</taxon>
        <taxon>Rummeliibacillus</taxon>
    </lineage>
</organism>
<proteinExistence type="inferred from homology"/>
<evidence type="ECO:0000256" key="2">
    <source>
        <dbReference type="ARBA" id="ARBA00008114"/>
    </source>
</evidence>
<keyword evidence="6" id="KW-0472">Membrane</keyword>
<evidence type="ECO:0000256" key="1">
    <source>
        <dbReference type="ARBA" id="ARBA00004141"/>
    </source>
</evidence>
<sequence>MDLYTNLRQGEKGAWLSILTYLVLSSVKLIIGFIGHSTALKADGLNNTTDIIASAAVLVGLRISQKPPDKDHQYGHLRAETISSLIASFIMAIVGLQVLLNAGKSFFEEHHTAPSLLTAVVALGSGIVMFLVYMFNIRLAKRINSSAIKAAAYDNRSDAWVSFGTAIGILGAIFGFPIIDSITAFLVGALIIKTAYDIFFEAVHALTDGFDEAELEALSVLIKNVDGVIELVDLKGRNHGNLIFVDLTVTVDPQLDVWQSHQITEEIENTIKLAKPFAVSLVHIEPEGLERVLDQNIFNPHKK</sequence>
<keyword evidence="3" id="KW-0813">Transport</keyword>
<gene>
    <name evidence="9" type="ORF">ATY39_10710</name>
</gene>
<dbReference type="Proteomes" id="UP000076021">
    <property type="component" value="Chromosome"/>
</dbReference>
<dbReference type="InterPro" id="IPR027469">
    <property type="entry name" value="Cation_efflux_TMD_sf"/>
</dbReference>
<dbReference type="SUPFAM" id="SSF161111">
    <property type="entry name" value="Cation efflux protein transmembrane domain-like"/>
    <property type="match status" value="1"/>
</dbReference>
<dbReference type="InterPro" id="IPR036837">
    <property type="entry name" value="Cation_efflux_CTD_sf"/>
</dbReference>
<dbReference type="FunFam" id="1.20.1510.10:FF:000006">
    <property type="entry name" value="Divalent cation efflux transporter"/>
    <property type="match status" value="1"/>
</dbReference>
<evidence type="ECO:0000256" key="4">
    <source>
        <dbReference type="ARBA" id="ARBA00022692"/>
    </source>
</evidence>
<evidence type="ECO:0000313" key="10">
    <source>
        <dbReference type="Proteomes" id="UP000076021"/>
    </source>
</evidence>
<keyword evidence="4" id="KW-0812">Transmembrane</keyword>